<protein>
    <submittedName>
        <fullName evidence="2">Uncharacterized protein</fullName>
    </submittedName>
</protein>
<keyword evidence="3" id="KW-1185">Reference proteome</keyword>
<keyword evidence="1" id="KW-0472">Membrane</keyword>
<dbReference type="Proteomes" id="UP001240639">
    <property type="component" value="Unassembled WGS sequence"/>
</dbReference>
<keyword evidence="1" id="KW-0812">Transmembrane</keyword>
<comment type="caution">
    <text evidence="2">The sequence shown here is derived from an EMBL/GenBank/DDBJ whole genome shotgun (WGS) entry which is preliminary data.</text>
</comment>
<dbReference type="EMBL" id="JAVAIM010000001">
    <property type="protein sequence ID" value="MDP4574096.1"/>
    <property type="molecule type" value="Genomic_DNA"/>
</dbReference>
<evidence type="ECO:0000313" key="3">
    <source>
        <dbReference type="Proteomes" id="UP001240639"/>
    </source>
</evidence>
<feature type="transmembrane region" description="Helical" evidence="1">
    <location>
        <begin position="24"/>
        <end position="43"/>
    </location>
</feature>
<organism evidence="2 3">
    <name type="scientific">Qipengyuania profundimaris</name>
    <dbReference type="NCBI Taxonomy" id="3067652"/>
    <lineage>
        <taxon>Bacteria</taxon>
        <taxon>Pseudomonadati</taxon>
        <taxon>Pseudomonadota</taxon>
        <taxon>Alphaproteobacteria</taxon>
        <taxon>Sphingomonadales</taxon>
        <taxon>Erythrobacteraceae</taxon>
        <taxon>Qipengyuania</taxon>
    </lineage>
</organism>
<dbReference type="RefSeq" id="WP_305931543.1">
    <property type="nucleotide sequence ID" value="NZ_JAVAIM010000001.1"/>
</dbReference>
<accession>A0ABT9HLU9</accession>
<reference evidence="2 3" key="1">
    <citation type="submission" date="2023-08" db="EMBL/GenBank/DDBJ databases">
        <title>genomic of G39.</title>
        <authorList>
            <person name="Wang Y."/>
        </authorList>
    </citation>
    <scope>NUCLEOTIDE SEQUENCE [LARGE SCALE GENOMIC DNA]</scope>
    <source>
        <strain evidence="2 3">G39</strain>
    </source>
</reference>
<proteinExistence type="predicted"/>
<gene>
    <name evidence="2" type="ORF">Q9K02_02940</name>
</gene>
<name>A0ABT9HLU9_9SPHN</name>
<evidence type="ECO:0000313" key="2">
    <source>
        <dbReference type="EMBL" id="MDP4574096.1"/>
    </source>
</evidence>
<sequence>MAKRERRGRRSAARERRSQESSKAWRNIAIVFVLIGTVGFFYIQSVLGNRTLDDETLCPSQIERFTAVLVDVTDPMNTPQRQDFRNQLDRLLGQIERYEKLIIVKVDPVGESLLVPVITRCNPGSGADESEVDGNPKKLEKLHREGFIKPMEEAFDTLMEASSADRSPVMESVQSVALSEFQKAGLEGVEKRLIVASDLLQNTDRVSFYKGLPDAAEFIGTQNFHRVSTDLSGVEVELWMLQRDDSSQTQPIALPTFWERIIGEQGGQVTRVYRVSG</sequence>
<keyword evidence="1" id="KW-1133">Transmembrane helix</keyword>
<evidence type="ECO:0000256" key="1">
    <source>
        <dbReference type="SAM" id="Phobius"/>
    </source>
</evidence>